<evidence type="ECO:0000313" key="2">
    <source>
        <dbReference type="EMBL" id="QHT29176.1"/>
    </source>
</evidence>
<dbReference type="EMBL" id="MN738870">
    <property type="protein sequence ID" value="QHT29176.1"/>
    <property type="molecule type" value="Genomic_DNA"/>
</dbReference>
<dbReference type="AlphaFoldDB" id="A0A6C0EJ21"/>
<keyword evidence="1" id="KW-1133">Transmembrane helix</keyword>
<feature type="transmembrane region" description="Helical" evidence="1">
    <location>
        <begin position="164"/>
        <end position="185"/>
    </location>
</feature>
<keyword evidence="1" id="KW-0812">Transmembrane</keyword>
<evidence type="ECO:0000256" key="1">
    <source>
        <dbReference type="SAM" id="Phobius"/>
    </source>
</evidence>
<keyword evidence="1" id="KW-0472">Membrane</keyword>
<organism evidence="2">
    <name type="scientific">viral metagenome</name>
    <dbReference type="NCBI Taxonomy" id="1070528"/>
    <lineage>
        <taxon>unclassified sequences</taxon>
        <taxon>metagenomes</taxon>
        <taxon>organismal metagenomes</taxon>
    </lineage>
</organism>
<protein>
    <submittedName>
        <fullName evidence="2">Uncharacterized protein</fullName>
    </submittedName>
</protein>
<name>A0A6C0EJ21_9ZZZZ</name>
<sequence>MFHFLSLLLLNSVSANLIGDHYNLTYNITWNNTYVDQVGIILETHMNDKWVSPTKNGYEYLSIILDAQPTYFVWNIPDSFVRDFWKYGNKINIINLINGDVINSNIITEEQLYIENTPNTTTTTKFYPRGYTPTYTSTYTTTYTTIDPTIETRDNKVCIRERCMPTYLIVLISMTLLLIICILCVSCC</sequence>
<proteinExistence type="predicted"/>
<reference evidence="2" key="1">
    <citation type="journal article" date="2020" name="Nature">
        <title>Giant virus diversity and host interactions through global metagenomics.</title>
        <authorList>
            <person name="Schulz F."/>
            <person name="Roux S."/>
            <person name="Paez-Espino D."/>
            <person name="Jungbluth S."/>
            <person name="Walsh D.A."/>
            <person name="Denef V.J."/>
            <person name="McMahon K.D."/>
            <person name="Konstantinidis K.T."/>
            <person name="Eloe-Fadrosh E.A."/>
            <person name="Kyrpides N.C."/>
            <person name="Woyke T."/>
        </authorList>
    </citation>
    <scope>NUCLEOTIDE SEQUENCE</scope>
    <source>
        <strain evidence="2">GVMAG-M-3300001351-8</strain>
    </source>
</reference>
<accession>A0A6C0EJ21</accession>